<keyword evidence="2" id="KW-0614">Plasmid</keyword>
<protein>
    <submittedName>
        <fullName evidence="2">DUF5615 family PIN-like protein</fullName>
    </submittedName>
</protein>
<name>A0AAU8CHF3_9EURY</name>
<dbReference type="RefSeq" id="WP_353635639.1">
    <property type="nucleotide sequence ID" value="NZ_CP159206.1"/>
</dbReference>
<evidence type="ECO:0000313" key="2">
    <source>
        <dbReference type="EMBL" id="XCF18369.1"/>
    </source>
</evidence>
<gene>
    <name evidence="2" type="ORF">ABSL23_17005</name>
</gene>
<dbReference type="Pfam" id="PF18480">
    <property type="entry name" value="DUF5615"/>
    <property type="match status" value="1"/>
</dbReference>
<sequence>MGASQWSFLLDENVSRDVARELDSRGYLVELVVDVLNPGVDDLPDVLPYAHERGHVIVTKDYSDFSAIDADDHRGIVLIADHAHPPHAVAEAIENIVEAYPSREAFQSRTEYLDDWITE</sequence>
<organism evidence="2">
    <name type="scientific">Halobacterium sp. NMX12-1</name>
    <dbReference type="NCBI Taxonomy" id="3166650"/>
    <lineage>
        <taxon>Archaea</taxon>
        <taxon>Methanobacteriati</taxon>
        <taxon>Methanobacteriota</taxon>
        <taxon>Stenosarchaea group</taxon>
        <taxon>Halobacteria</taxon>
        <taxon>Halobacteriales</taxon>
        <taxon>Halobacteriaceae</taxon>
        <taxon>Halobacterium</taxon>
    </lineage>
</organism>
<reference evidence="2" key="1">
    <citation type="submission" date="2024-06" db="EMBL/GenBank/DDBJ databases">
        <title>Genome Sequence of an extremely halophilic archaeon isolated from Permian era halite, Salado Formation, Carlsbad, New Mexico: Halobacterium sp. strain NMX12-1.</title>
        <authorList>
            <person name="Sotoa L."/>
            <person name="DasSarma P."/>
            <person name="Anton B.P."/>
            <person name="Vincze T."/>
            <person name="Verma I."/>
            <person name="Eralp B."/>
            <person name="Powers D.W."/>
            <person name="Dozier B.L."/>
            <person name="Roberts R.J."/>
            <person name="DasSarma S."/>
        </authorList>
    </citation>
    <scope>NUCLEOTIDE SEQUENCE</scope>
    <source>
        <strain evidence="2">NMX12-1</strain>
        <plasmid evidence="2">pNMX12-1_119</plasmid>
    </source>
</reference>
<accession>A0AAU8CHF3</accession>
<dbReference type="AlphaFoldDB" id="A0AAU8CHF3"/>
<feature type="domain" description="DUF5615" evidence="1">
    <location>
        <begin position="8"/>
        <end position="109"/>
    </location>
</feature>
<geneLocation type="plasmid" evidence="2">
    <name>pNMX12-1_119</name>
</geneLocation>
<dbReference type="GeneID" id="91110884"/>
<dbReference type="KEGG" id="hanx:ABSL23_17005"/>
<evidence type="ECO:0000259" key="1">
    <source>
        <dbReference type="Pfam" id="PF18480"/>
    </source>
</evidence>
<proteinExistence type="predicted"/>
<dbReference type="EMBL" id="CP159206">
    <property type="protein sequence ID" value="XCF18369.1"/>
    <property type="molecule type" value="Genomic_DNA"/>
</dbReference>
<dbReference type="InterPro" id="IPR041049">
    <property type="entry name" value="DUF5615"/>
</dbReference>